<sequence length="101" mass="10822">MPTKIELIVDNQDDNAALDAEWPSLLEKARALPGLERLESGKVWPKEDGSPTPAHRSLLLYFPGYDAASAATSSAEGGEFFPAFFGAAHGKVTALFTDIES</sequence>
<organism evidence="1 2">
    <name type="scientific">Amnibacterium setariae</name>
    <dbReference type="NCBI Taxonomy" id="2306585"/>
    <lineage>
        <taxon>Bacteria</taxon>
        <taxon>Bacillati</taxon>
        <taxon>Actinomycetota</taxon>
        <taxon>Actinomycetes</taxon>
        <taxon>Micrococcales</taxon>
        <taxon>Microbacteriaceae</taxon>
        <taxon>Amnibacterium</taxon>
    </lineage>
</organism>
<reference evidence="2" key="1">
    <citation type="submission" date="2018-09" db="EMBL/GenBank/DDBJ databases">
        <authorList>
            <person name="Kim I."/>
        </authorList>
    </citation>
    <scope>NUCLEOTIDE SEQUENCE [LARGE SCALE GENOMIC DNA]</scope>
    <source>
        <strain evidence="2">DD4a</strain>
    </source>
</reference>
<keyword evidence="2" id="KW-1185">Reference proteome</keyword>
<evidence type="ECO:0000313" key="1">
    <source>
        <dbReference type="EMBL" id="RIX28030.1"/>
    </source>
</evidence>
<name>A0A3A1TW60_9MICO</name>
<dbReference type="EMBL" id="QXTG01000002">
    <property type="protein sequence ID" value="RIX28030.1"/>
    <property type="molecule type" value="Genomic_DNA"/>
</dbReference>
<comment type="caution">
    <text evidence="1">The sequence shown here is derived from an EMBL/GenBank/DDBJ whole genome shotgun (WGS) entry which is preliminary data.</text>
</comment>
<accession>A0A3A1TW60</accession>
<dbReference type="RefSeq" id="WP_119482340.1">
    <property type="nucleotide sequence ID" value="NZ_QXTG01000002.1"/>
</dbReference>
<gene>
    <name evidence="1" type="ORF">D1781_11025</name>
</gene>
<evidence type="ECO:0000313" key="2">
    <source>
        <dbReference type="Proteomes" id="UP000265742"/>
    </source>
</evidence>
<dbReference type="Proteomes" id="UP000265742">
    <property type="component" value="Unassembled WGS sequence"/>
</dbReference>
<dbReference type="AlphaFoldDB" id="A0A3A1TW60"/>
<protein>
    <submittedName>
        <fullName evidence="1">EthD family reductase</fullName>
    </submittedName>
</protein>
<proteinExistence type="predicted"/>
<dbReference type="OrthoDB" id="5294870at2"/>